<accession>A0ABP5QGL0</accession>
<dbReference type="InterPro" id="IPR029026">
    <property type="entry name" value="tRNA_m1G_MTases_N"/>
</dbReference>
<evidence type="ECO:0000256" key="6">
    <source>
        <dbReference type="ARBA" id="ARBA00022552"/>
    </source>
</evidence>
<evidence type="ECO:0000256" key="4">
    <source>
        <dbReference type="ARBA" id="ARBA00013673"/>
    </source>
</evidence>
<evidence type="ECO:0000256" key="7">
    <source>
        <dbReference type="ARBA" id="ARBA00022603"/>
    </source>
</evidence>
<evidence type="ECO:0000256" key="1">
    <source>
        <dbReference type="ARBA" id="ARBA00004496"/>
    </source>
</evidence>
<evidence type="ECO:0000256" key="2">
    <source>
        <dbReference type="ARBA" id="ARBA00005528"/>
    </source>
</evidence>
<feature type="domain" description="Ribosomal RNA small subunit methyltransferase E methyltransferase" evidence="13">
    <location>
        <begin position="77"/>
        <end position="248"/>
    </location>
</feature>
<dbReference type="NCBIfam" id="NF008693">
    <property type="entry name" value="PRK11713.2-3"/>
    <property type="match status" value="1"/>
</dbReference>
<dbReference type="EMBL" id="BAAAQY010000004">
    <property type="protein sequence ID" value="GAA2233118.1"/>
    <property type="molecule type" value="Genomic_DNA"/>
</dbReference>
<evidence type="ECO:0000256" key="8">
    <source>
        <dbReference type="ARBA" id="ARBA00022679"/>
    </source>
</evidence>
<comment type="catalytic activity">
    <reaction evidence="11 12">
        <text>uridine(1498) in 16S rRNA + S-adenosyl-L-methionine = N(3)-methyluridine(1498) in 16S rRNA + S-adenosyl-L-homocysteine + H(+)</text>
        <dbReference type="Rhea" id="RHEA:42920"/>
        <dbReference type="Rhea" id="RHEA-COMP:10283"/>
        <dbReference type="Rhea" id="RHEA-COMP:10284"/>
        <dbReference type="ChEBI" id="CHEBI:15378"/>
        <dbReference type="ChEBI" id="CHEBI:57856"/>
        <dbReference type="ChEBI" id="CHEBI:59789"/>
        <dbReference type="ChEBI" id="CHEBI:65315"/>
        <dbReference type="ChEBI" id="CHEBI:74502"/>
        <dbReference type="EC" id="2.1.1.193"/>
    </reaction>
</comment>
<feature type="domain" description="Ribosomal RNA small subunit methyltransferase E PUA-like" evidence="14">
    <location>
        <begin position="23"/>
        <end position="69"/>
    </location>
</feature>
<dbReference type="CDD" id="cd18084">
    <property type="entry name" value="RsmE-like"/>
    <property type="match status" value="1"/>
</dbReference>
<evidence type="ECO:0000256" key="12">
    <source>
        <dbReference type="PIRNR" id="PIRNR015601"/>
    </source>
</evidence>
<sequence length="255" mass="27021">MSSLFLRPDLAVVPHTVGDVVVLGGDEARHAATVNRLRVGEHTSVGDGNGLVVSGIVTRVEPKELDVLVEESVLHPEPVPRIVLVQALAKGDRDELAVQTATELGVSAVIPWQAERSVSRWVGAKAVKGVERWSTIVREAAKQSIRPFVPPVGDLVDTAQLLALAEGQRMLVLEPTAEQRLSGLRFDRLGDGSGDEPDTPPILLVVGPEGGISPRELDRLAEAGAQPVRLGDEVLRTSSAGPAALAVLNVALGRW</sequence>
<comment type="similarity">
    <text evidence="2 12">Belongs to the RNA methyltransferase RsmE family.</text>
</comment>
<dbReference type="PIRSF" id="PIRSF015601">
    <property type="entry name" value="MTase_slr0722"/>
    <property type="match status" value="1"/>
</dbReference>
<evidence type="ECO:0000313" key="15">
    <source>
        <dbReference type="EMBL" id="GAA2233118.1"/>
    </source>
</evidence>
<dbReference type="InterPro" id="IPR029028">
    <property type="entry name" value="Alpha/beta_knot_MTases"/>
</dbReference>
<dbReference type="Pfam" id="PF04452">
    <property type="entry name" value="Methyltrans_RNA"/>
    <property type="match status" value="1"/>
</dbReference>
<keyword evidence="7 12" id="KW-0489">Methyltransferase</keyword>
<dbReference type="Proteomes" id="UP001500929">
    <property type="component" value="Unassembled WGS sequence"/>
</dbReference>
<evidence type="ECO:0000256" key="11">
    <source>
        <dbReference type="ARBA" id="ARBA00047944"/>
    </source>
</evidence>
<dbReference type="Gene3D" id="3.40.1280.10">
    <property type="match status" value="1"/>
</dbReference>
<dbReference type="SUPFAM" id="SSF75217">
    <property type="entry name" value="alpha/beta knot"/>
    <property type="match status" value="1"/>
</dbReference>
<organism evidence="15 16">
    <name type="scientific">Herbiconiux moechotypicola</name>
    <dbReference type="NCBI Taxonomy" id="637393"/>
    <lineage>
        <taxon>Bacteria</taxon>
        <taxon>Bacillati</taxon>
        <taxon>Actinomycetota</taxon>
        <taxon>Actinomycetes</taxon>
        <taxon>Micrococcales</taxon>
        <taxon>Microbacteriaceae</taxon>
        <taxon>Herbiconiux</taxon>
    </lineage>
</organism>
<evidence type="ECO:0000256" key="10">
    <source>
        <dbReference type="ARBA" id="ARBA00025699"/>
    </source>
</evidence>
<keyword evidence="9 12" id="KW-0949">S-adenosyl-L-methionine</keyword>
<name>A0ABP5QGL0_9MICO</name>
<dbReference type="Gene3D" id="2.40.240.20">
    <property type="entry name" value="Hypothetical PUA domain-like, domain 1"/>
    <property type="match status" value="1"/>
</dbReference>
<protein>
    <recommendedName>
        <fullName evidence="4 12">Ribosomal RNA small subunit methyltransferase E</fullName>
        <ecNumber evidence="3 12">2.1.1.193</ecNumber>
    </recommendedName>
</protein>
<evidence type="ECO:0000259" key="14">
    <source>
        <dbReference type="Pfam" id="PF20260"/>
    </source>
</evidence>
<keyword evidence="5 12" id="KW-0963">Cytoplasm</keyword>
<comment type="function">
    <text evidence="10 12">Specifically methylates the N3 position of the uracil ring of uridine 1498 (m3U1498) in 16S rRNA. Acts on the fully assembled 30S ribosomal subunit.</text>
</comment>
<dbReference type="InterPro" id="IPR015947">
    <property type="entry name" value="PUA-like_sf"/>
</dbReference>
<evidence type="ECO:0000259" key="13">
    <source>
        <dbReference type="Pfam" id="PF04452"/>
    </source>
</evidence>
<gene>
    <name evidence="15" type="ORF">GCM10009851_17710</name>
</gene>
<dbReference type="SUPFAM" id="SSF88697">
    <property type="entry name" value="PUA domain-like"/>
    <property type="match status" value="1"/>
</dbReference>
<keyword evidence="6 12" id="KW-0698">rRNA processing</keyword>
<dbReference type="EC" id="2.1.1.193" evidence="3 12"/>
<evidence type="ECO:0000256" key="5">
    <source>
        <dbReference type="ARBA" id="ARBA00022490"/>
    </source>
</evidence>
<dbReference type="Pfam" id="PF20260">
    <property type="entry name" value="PUA_4"/>
    <property type="match status" value="1"/>
</dbReference>
<comment type="caution">
    <text evidence="15">The sequence shown here is derived from an EMBL/GenBank/DDBJ whole genome shotgun (WGS) entry which is preliminary data.</text>
</comment>
<proteinExistence type="inferred from homology"/>
<evidence type="ECO:0000313" key="16">
    <source>
        <dbReference type="Proteomes" id="UP001500929"/>
    </source>
</evidence>
<comment type="subcellular location">
    <subcellularLocation>
        <location evidence="1 12">Cytoplasm</location>
    </subcellularLocation>
</comment>
<dbReference type="InterPro" id="IPR046887">
    <property type="entry name" value="RsmE_PUA-like"/>
</dbReference>
<keyword evidence="16" id="KW-1185">Reference proteome</keyword>
<dbReference type="PANTHER" id="PTHR30027:SF3">
    <property type="entry name" value="16S RRNA (URACIL(1498)-N(3))-METHYLTRANSFERASE"/>
    <property type="match status" value="1"/>
</dbReference>
<evidence type="ECO:0000256" key="3">
    <source>
        <dbReference type="ARBA" id="ARBA00012328"/>
    </source>
</evidence>
<dbReference type="PANTHER" id="PTHR30027">
    <property type="entry name" value="RIBOSOMAL RNA SMALL SUBUNIT METHYLTRANSFERASE E"/>
    <property type="match status" value="1"/>
</dbReference>
<dbReference type="InterPro" id="IPR046886">
    <property type="entry name" value="RsmE_MTase_dom"/>
</dbReference>
<evidence type="ECO:0000256" key="9">
    <source>
        <dbReference type="ARBA" id="ARBA00022691"/>
    </source>
</evidence>
<keyword evidence="8 12" id="KW-0808">Transferase</keyword>
<reference evidence="16" key="1">
    <citation type="journal article" date="2019" name="Int. J. Syst. Evol. Microbiol.">
        <title>The Global Catalogue of Microorganisms (GCM) 10K type strain sequencing project: providing services to taxonomists for standard genome sequencing and annotation.</title>
        <authorList>
            <consortium name="The Broad Institute Genomics Platform"/>
            <consortium name="The Broad Institute Genome Sequencing Center for Infectious Disease"/>
            <person name="Wu L."/>
            <person name="Ma J."/>
        </authorList>
    </citation>
    <scope>NUCLEOTIDE SEQUENCE [LARGE SCALE GENOMIC DNA]</scope>
    <source>
        <strain evidence="16">JCM 16117</strain>
    </source>
</reference>
<dbReference type="RefSeq" id="WP_259479254.1">
    <property type="nucleotide sequence ID" value="NZ_BAAAQY010000004.1"/>
</dbReference>
<dbReference type="InterPro" id="IPR006700">
    <property type="entry name" value="RsmE"/>
</dbReference>
<dbReference type="NCBIfam" id="TIGR00046">
    <property type="entry name" value="RsmE family RNA methyltransferase"/>
    <property type="match status" value="1"/>
</dbReference>